<feature type="transmembrane region" description="Helical" evidence="1">
    <location>
        <begin position="21"/>
        <end position="43"/>
    </location>
</feature>
<organism evidence="2 3">
    <name type="scientific">Candidatus Aquirickettsiella gammari</name>
    <dbReference type="NCBI Taxonomy" id="2016198"/>
    <lineage>
        <taxon>Bacteria</taxon>
        <taxon>Pseudomonadati</taxon>
        <taxon>Pseudomonadota</taxon>
        <taxon>Gammaproteobacteria</taxon>
        <taxon>Legionellales</taxon>
        <taxon>Coxiellaceae</taxon>
        <taxon>Candidatus Aquirickettsiella</taxon>
    </lineage>
</organism>
<dbReference type="AlphaFoldDB" id="A0A370CIL7"/>
<accession>A0A370CIL7</accession>
<proteinExistence type="predicted"/>
<gene>
    <name evidence="2" type="ORF">CFE62_002765</name>
</gene>
<keyword evidence="1" id="KW-0472">Membrane</keyword>
<evidence type="ECO:0000256" key="1">
    <source>
        <dbReference type="SAM" id="Phobius"/>
    </source>
</evidence>
<comment type="caution">
    <text evidence="2">The sequence shown here is derived from an EMBL/GenBank/DDBJ whole genome shotgun (WGS) entry which is preliminary data.</text>
</comment>
<reference evidence="2 3" key="2">
    <citation type="journal article" date="2018" name="J. Invertebr. Pathol.">
        <title>'Candidatus Aquirickettsiella gammari' (Gammaproteobacteria: Legionellales: Coxiellaceae): A bacterial pathogen of the freshwater crustacean Gammarus fossarum (Malacostraca: Amphipoda).</title>
        <authorList>
            <person name="Bojko J."/>
            <person name="Dunn A.M."/>
            <person name="Stebbing P.D."/>
            <person name="van Aerle R."/>
            <person name="Bacela-Spychalska K."/>
            <person name="Bean T.P."/>
            <person name="Urrutia A."/>
            <person name="Stentiford G.D."/>
        </authorList>
    </citation>
    <scope>NUCLEOTIDE SEQUENCE [LARGE SCALE GENOMIC DNA]</scope>
    <source>
        <strain evidence="2">RA15029</strain>
    </source>
</reference>
<evidence type="ECO:0000313" key="2">
    <source>
        <dbReference type="EMBL" id="RDH40698.1"/>
    </source>
</evidence>
<sequence length="175" mass="21042">MNEINLLPWREQKYKYRKKEFITCWISIFCLSVGLVYCLKILIVHQIKEYYLYNDQLLHHLKYLLPIVKKNNQLKKEINVLDKSINSMRDNHENIRKILDFISHLNYLSTPDLFIRIIEYHPPYLSLAMRSVSKNQSLSLIKALQSKFYNYKLQWVFTNETKKAGCDSLVIIRLQ</sequence>
<dbReference type="EMBL" id="NMOS02000005">
    <property type="protein sequence ID" value="RDH40698.1"/>
    <property type="molecule type" value="Genomic_DNA"/>
</dbReference>
<reference evidence="2 3" key="1">
    <citation type="journal article" date="2017" name="Int. J. Syst. Evol. Microbiol.">
        <title>Aquarickettsiella crustaci n. gen. n. sp. (Gammaproteobacteria: Legionellales: Coxiellaceae); a bacterial pathogen of the freshwater crustacean: Gammarus fossarum (Malacostraca: Amphipoda).</title>
        <authorList>
            <person name="Bojko J."/>
            <person name="Dunn A.M."/>
            <person name="Stebbing P.D."/>
            <person name="Van Aerle R."/>
            <person name="Bacela-Spychalska K."/>
            <person name="Bean T.P."/>
            <person name="Stentiford G.D."/>
        </authorList>
    </citation>
    <scope>NUCLEOTIDE SEQUENCE [LARGE SCALE GENOMIC DNA]</scope>
    <source>
        <strain evidence="2">RA15029</strain>
    </source>
</reference>
<evidence type="ECO:0000313" key="3">
    <source>
        <dbReference type="Proteomes" id="UP000226429"/>
    </source>
</evidence>
<keyword evidence="1" id="KW-0812">Transmembrane</keyword>
<dbReference type="Proteomes" id="UP000226429">
    <property type="component" value="Unassembled WGS sequence"/>
</dbReference>
<evidence type="ECO:0008006" key="4">
    <source>
        <dbReference type="Google" id="ProtNLM"/>
    </source>
</evidence>
<name>A0A370CIL7_9COXI</name>
<keyword evidence="1" id="KW-1133">Transmembrane helix</keyword>
<protein>
    <recommendedName>
        <fullName evidence="4">Pilus assembly protein PilN</fullName>
    </recommendedName>
</protein>
<keyword evidence="3" id="KW-1185">Reference proteome</keyword>